<accession>A0A2W2BAT7</accession>
<comment type="caution">
    <text evidence="1">The sequence shown here is derived from an EMBL/GenBank/DDBJ whole genome shotgun (WGS) entry which is preliminary data.</text>
</comment>
<dbReference type="Proteomes" id="UP000248764">
    <property type="component" value="Unassembled WGS sequence"/>
</dbReference>
<dbReference type="EMBL" id="POTW01000027">
    <property type="protein sequence ID" value="PZF83242.1"/>
    <property type="molecule type" value="Genomic_DNA"/>
</dbReference>
<protein>
    <submittedName>
        <fullName evidence="1">Uncharacterized protein</fullName>
    </submittedName>
</protein>
<proteinExistence type="predicted"/>
<keyword evidence="2" id="KW-1185">Reference proteome</keyword>
<organism evidence="1 2">
    <name type="scientific">Jiangella anatolica</name>
    <dbReference type="NCBI Taxonomy" id="2670374"/>
    <lineage>
        <taxon>Bacteria</taxon>
        <taxon>Bacillati</taxon>
        <taxon>Actinomycetota</taxon>
        <taxon>Actinomycetes</taxon>
        <taxon>Jiangellales</taxon>
        <taxon>Jiangellaceae</taxon>
        <taxon>Jiangella</taxon>
    </lineage>
</organism>
<reference evidence="1 2" key="1">
    <citation type="submission" date="2018-01" db="EMBL/GenBank/DDBJ databases">
        <title>Draft genome sequence of Jiangella sp. GTF31.</title>
        <authorList>
            <person name="Sahin N."/>
            <person name="Ay H."/>
            <person name="Saygin H."/>
        </authorList>
    </citation>
    <scope>NUCLEOTIDE SEQUENCE [LARGE SCALE GENOMIC DNA]</scope>
    <source>
        <strain evidence="1 2">GTF31</strain>
    </source>
</reference>
<evidence type="ECO:0000313" key="2">
    <source>
        <dbReference type="Proteomes" id="UP000248764"/>
    </source>
</evidence>
<dbReference type="AlphaFoldDB" id="A0A2W2BAT7"/>
<gene>
    <name evidence="1" type="ORF">C1I92_13270</name>
</gene>
<sequence length="130" mass="14356">MYTMATKRKLLLNRGGSFHRTVTGTQAVWDETVKDPTDAEVADLLARVLEAAGHHLPTIPADYSSGYYLEQLLLDLAAYRDALARDAEKAEREQAEKLQIEALSLALSVNGGTPVWREIAKRAYELGARA</sequence>
<name>A0A2W2BAT7_9ACTN</name>
<evidence type="ECO:0000313" key="1">
    <source>
        <dbReference type="EMBL" id="PZF83242.1"/>
    </source>
</evidence>